<reference evidence="2 3" key="1">
    <citation type="submission" date="2018-08" db="EMBL/GenBank/DDBJ databases">
        <title>Food and Water Consortium WGS.</title>
        <authorList>
            <person name="Tyson S."/>
            <person name="Peterson C.-L."/>
            <person name="Olson A."/>
            <person name="Tyler S."/>
            <person name="Cabral J."/>
            <person name="Lynch T."/>
            <person name="Knox N."/>
            <person name="Van Domselaar G."/>
            <person name="Graham M."/>
        </authorList>
    </citation>
    <scope>NUCLEOTIDE SEQUENCE [LARGE SCALE GENOMIC DNA]</scope>
    <source>
        <strain evidence="2 3">FWSEC0002</strain>
    </source>
</reference>
<evidence type="ECO:0000313" key="2">
    <source>
        <dbReference type="EMBL" id="QCH96115.1"/>
    </source>
</evidence>
<keyword evidence="1" id="KW-0812">Transmembrane</keyword>
<sequence length="113" mass="13219">MITALRWLIYFIACGRLPDRHRCQRYYRRVFCFVLYLLIVHIRCSIDIVGSPSSRYCRPPLAADHFAVANDLTDSVGMRQIARFSLLRLYRRQIPLNLLLFVGGAGVKTRRLF</sequence>
<gene>
    <name evidence="2" type="ORF">CCU01_027180</name>
</gene>
<feature type="transmembrane region" description="Helical" evidence="1">
    <location>
        <begin position="26"/>
        <end position="42"/>
    </location>
</feature>
<accession>A0A4V1DS63</accession>
<evidence type="ECO:0000313" key="3">
    <source>
        <dbReference type="Proteomes" id="UP000310529"/>
    </source>
</evidence>
<dbReference type="AlphaFoldDB" id="A0A4V1DS63"/>
<protein>
    <submittedName>
        <fullName evidence="2">Uncharacterized protein</fullName>
    </submittedName>
</protein>
<keyword evidence="1" id="KW-1133">Transmembrane helix</keyword>
<keyword evidence="1" id="KW-0472">Membrane</keyword>
<organism evidence="2 3">
    <name type="scientific">Escherichia coli O145:NM</name>
    <dbReference type="NCBI Taxonomy" id="991919"/>
    <lineage>
        <taxon>Bacteria</taxon>
        <taxon>Pseudomonadati</taxon>
        <taxon>Pseudomonadota</taxon>
        <taxon>Gammaproteobacteria</taxon>
        <taxon>Enterobacterales</taxon>
        <taxon>Enterobacteriaceae</taxon>
        <taxon>Escherichia</taxon>
    </lineage>
</organism>
<dbReference type="EMBL" id="CP031919">
    <property type="protein sequence ID" value="QCH96115.1"/>
    <property type="molecule type" value="Genomic_DNA"/>
</dbReference>
<dbReference type="Proteomes" id="UP000310529">
    <property type="component" value="Chromosome"/>
</dbReference>
<evidence type="ECO:0000256" key="1">
    <source>
        <dbReference type="SAM" id="Phobius"/>
    </source>
</evidence>
<proteinExistence type="predicted"/>
<name>A0A4V1DS63_ECOLX</name>